<sequence length="805" mass="87185">MGSASPFLRHFSDTLLLWLQRLPENTGLPNRHAIMSRTNRKGNEVIEPPKIISLYVKHSTTVTMIQILVFFLLLVHGALAQSPAAKWQTLSGQAPLVIARGGYSGVFPDSSSYALSIAMSTSVKSLALFCDLQMSNDGMGFCLTDLRLQNSTNIADFYPKGSKTYPVNGEDLNGWFPVDFSSKQLLNVSLTQNIFTRPSAFDGILPLSLLDDIAGLKPATLWVNVQYNSFYKEHKVDIVTYITESAKLFPVDYVSSPEIGFLKSLSGKLPKTKLVFRFLGEDAEEPSTKQTYGAILKDLKSVSSFASGILVPKNLIWPVDQSLYLKDHTTLVTDAHKQGLEVYAYGFANDLPASYNYSYDPSSEYLKFIDNDDFSVDGVLTDFPSTASQAVACFSHNKNPAPAKGKPLVITHNGASGTYAGGTDLAYQQAIDDGADVIDCSVQLSKDGVPFCQDSIDLISETNAMVAFVSRSSQAPELQAKSGIFSFDLDWSEIQTLQPMLVSPSAESKLFRNPAAKNAGKIVSLSDFLDFAKGKTIAGVLINIQNAAFLASKKGLDIIDAVEKALTKAGFDKGTTQQVFIQSDDTSVLDKFTNHPTYKRVLYIEDVVGTATKPVAEDIKKRADAVNLQRNTLATHTDGFLTSFTNVAEAMRSANVSVFASVFRNEFMTFAFDFFSDPIMEISTFVEAFGVDGLVTEFPGTANEYLKSPCFKPAKNSAYAILPVAPGGLLSLIPPEVLSPAQPPAPALTEADIIDPPLPKAVAVADENPAAAPDTPPSGQSANSINLALSIGMMVLSLVSMRNQY</sequence>
<evidence type="ECO:0000256" key="3">
    <source>
        <dbReference type="ARBA" id="ARBA00022798"/>
    </source>
</evidence>
<dbReference type="GO" id="GO:0008889">
    <property type="term" value="F:glycerophosphodiester phosphodiesterase activity"/>
    <property type="evidence" value="ECO:0007669"/>
    <property type="project" value="UniProtKB-EC"/>
</dbReference>
<gene>
    <name evidence="8" type="ORF">H6P81_000787</name>
</gene>
<evidence type="ECO:0000256" key="1">
    <source>
        <dbReference type="ARBA" id="ARBA00012247"/>
    </source>
</evidence>
<proteinExistence type="predicted"/>
<dbReference type="EMBL" id="JAINDJ010000002">
    <property type="protein sequence ID" value="KAG9456279.1"/>
    <property type="molecule type" value="Genomic_DNA"/>
</dbReference>
<dbReference type="PANTHER" id="PTHR43620">
    <property type="entry name" value="GLYCEROPHOSPHORYL DIESTER PHOSPHODIESTERASE"/>
    <property type="match status" value="1"/>
</dbReference>
<dbReference type="GO" id="GO:0006071">
    <property type="term" value="P:glycerol metabolic process"/>
    <property type="evidence" value="ECO:0007669"/>
    <property type="project" value="UniProtKB-KW"/>
</dbReference>
<organism evidence="8 9">
    <name type="scientific">Aristolochia fimbriata</name>
    <name type="common">White veined hardy Dutchman's pipe vine</name>
    <dbReference type="NCBI Taxonomy" id="158543"/>
    <lineage>
        <taxon>Eukaryota</taxon>
        <taxon>Viridiplantae</taxon>
        <taxon>Streptophyta</taxon>
        <taxon>Embryophyta</taxon>
        <taxon>Tracheophyta</taxon>
        <taxon>Spermatophyta</taxon>
        <taxon>Magnoliopsida</taxon>
        <taxon>Magnoliidae</taxon>
        <taxon>Piperales</taxon>
        <taxon>Aristolochiaceae</taxon>
        <taxon>Aristolochia</taxon>
    </lineage>
</organism>
<dbReference type="EC" id="3.1.4.46" evidence="1"/>
<dbReference type="Pfam" id="PF03009">
    <property type="entry name" value="GDPD"/>
    <property type="match status" value="2"/>
</dbReference>
<dbReference type="FunFam" id="3.20.20.190:FF:000013">
    <property type="entry name" value="Glycerophosphodiester phosphodiesterase GDPDL3"/>
    <property type="match status" value="1"/>
</dbReference>
<dbReference type="GO" id="GO:0006629">
    <property type="term" value="P:lipid metabolic process"/>
    <property type="evidence" value="ECO:0007669"/>
    <property type="project" value="InterPro"/>
</dbReference>
<evidence type="ECO:0000256" key="2">
    <source>
        <dbReference type="ARBA" id="ARBA00022729"/>
    </source>
</evidence>
<evidence type="ECO:0000256" key="4">
    <source>
        <dbReference type="ARBA" id="ARBA00022801"/>
    </source>
</evidence>
<evidence type="ECO:0000256" key="5">
    <source>
        <dbReference type="ARBA" id="ARBA00023180"/>
    </source>
</evidence>
<dbReference type="PROSITE" id="PS51704">
    <property type="entry name" value="GP_PDE"/>
    <property type="match status" value="2"/>
</dbReference>
<dbReference type="PANTHER" id="PTHR43620:SF44">
    <property type="entry name" value="GLYCEROPHOSPHODIESTER PHOSPHODIESTERASE GDPDL6-RELATED"/>
    <property type="match status" value="1"/>
</dbReference>
<dbReference type="AlphaFoldDB" id="A0AAV7F6Q0"/>
<evidence type="ECO:0000259" key="7">
    <source>
        <dbReference type="PROSITE" id="PS51704"/>
    </source>
</evidence>
<evidence type="ECO:0000313" key="9">
    <source>
        <dbReference type="Proteomes" id="UP000825729"/>
    </source>
</evidence>
<accession>A0AAV7F6Q0</accession>
<evidence type="ECO:0000313" key="8">
    <source>
        <dbReference type="EMBL" id="KAG9456279.1"/>
    </source>
</evidence>
<dbReference type="SUPFAM" id="SSF51695">
    <property type="entry name" value="PLC-like phosphodiesterases"/>
    <property type="match status" value="2"/>
</dbReference>
<keyword evidence="5" id="KW-0325">Glycoprotein</keyword>
<name>A0AAV7F6Q0_ARIFI</name>
<dbReference type="FunFam" id="3.20.20.190:FF:000011">
    <property type="entry name" value="Glycerophosphodiester phosphodiesterase GDPDL3"/>
    <property type="match status" value="1"/>
</dbReference>
<dbReference type="Proteomes" id="UP000825729">
    <property type="component" value="Unassembled WGS sequence"/>
</dbReference>
<dbReference type="CDD" id="cd08604">
    <property type="entry name" value="GDPD_SHV3_repeat_2"/>
    <property type="match status" value="1"/>
</dbReference>
<keyword evidence="2" id="KW-0732">Signal</keyword>
<protein>
    <recommendedName>
        <fullName evidence="1">glycerophosphodiester phosphodiesterase</fullName>
        <ecNumber evidence="1">3.1.4.46</ecNumber>
    </recommendedName>
</protein>
<dbReference type="CDD" id="cd08603">
    <property type="entry name" value="GDPD_SHV3_repeat_1"/>
    <property type="match status" value="1"/>
</dbReference>
<dbReference type="Gene3D" id="3.20.20.190">
    <property type="entry name" value="Phosphatidylinositol (PI) phosphodiesterase"/>
    <property type="match status" value="2"/>
</dbReference>
<comment type="caution">
    <text evidence="8">The sequence shown here is derived from an EMBL/GenBank/DDBJ whole genome shotgun (WGS) entry which is preliminary data.</text>
</comment>
<dbReference type="InterPro" id="IPR030395">
    <property type="entry name" value="GP_PDE_dom"/>
</dbReference>
<keyword evidence="9" id="KW-1185">Reference proteome</keyword>
<feature type="domain" description="GP-PDE" evidence="7">
    <location>
        <begin position="95"/>
        <end position="391"/>
    </location>
</feature>
<evidence type="ECO:0000256" key="6">
    <source>
        <dbReference type="ARBA" id="ARBA00047512"/>
    </source>
</evidence>
<keyword evidence="3" id="KW-0319">Glycerol metabolism</keyword>
<feature type="domain" description="GP-PDE" evidence="7">
    <location>
        <begin position="407"/>
        <end position="706"/>
    </location>
</feature>
<keyword evidence="4" id="KW-0378">Hydrolase</keyword>
<reference evidence="8 9" key="1">
    <citation type="submission" date="2021-07" db="EMBL/GenBank/DDBJ databases">
        <title>The Aristolochia fimbriata genome: insights into angiosperm evolution, floral development and chemical biosynthesis.</title>
        <authorList>
            <person name="Jiao Y."/>
        </authorList>
    </citation>
    <scope>NUCLEOTIDE SEQUENCE [LARGE SCALE GENOMIC DNA]</scope>
    <source>
        <strain evidence="8">IBCAS-2021</strain>
        <tissue evidence="8">Leaf</tissue>
    </source>
</reference>
<dbReference type="InterPro" id="IPR017946">
    <property type="entry name" value="PLC-like_Pdiesterase_TIM-brl"/>
</dbReference>
<comment type="catalytic activity">
    <reaction evidence="6">
        <text>a sn-glycero-3-phosphodiester + H2O = an alcohol + sn-glycerol 3-phosphate + H(+)</text>
        <dbReference type="Rhea" id="RHEA:12969"/>
        <dbReference type="ChEBI" id="CHEBI:15377"/>
        <dbReference type="ChEBI" id="CHEBI:15378"/>
        <dbReference type="ChEBI" id="CHEBI:30879"/>
        <dbReference type="ChEBI" id="CHEBI:57597"/>
        <dbReference type="ChEBI" id="CHEBI:83408"/>
        <dbReference type="EC" id="3.1.4.46"/>
    </reaction>
</comment>